<dbReference type="Proteomes" id="UP000002705">
    <property type="component" value="Chromosome 2"/>
</dbReference>
<name>Q398G6_BURL3</name>
<dbReference type="PATRIC" id="fig|482957.22.peg.4677"/>
<keyword evidence="2" id="KW-1185">Reference proteome</keyword>
<accession>Q398G6</accession>
<protein>
    <submittedName>
        <fullName evidence="1">Uncharacterized protein</fullName>
    </submittedName>
</protein>
<dbReference type="HOGENOM" id="CLU_1881817_0_0_4"/>
<sequence length="135" mass="14919">MSSRQIGTIAAVAYLCDLRVKEASVPGKWAPCNLVPNVRAHEFGSFCHAVLLILMVTLGLPIRSAFPLKRDESFVRRVTFHCLFPSWHSCLRILSRGQRSTHGTGKIKLASGRVIVVCPDSAPPGRHLPYQLLES</sequence>
<evidence type="ECO:0000313" key="2">
    <source>
        <dbReference type="Proteomes" id="UP000002705"/>
    </source>
</evidence>
<reference evidence="1" key="1">
    <citation type="submission" date="2005-10" db="EMBL/GenBank/DDBJ databases">
        <title>Complete sequence of chromosome 2 of Burkholderia sp. 383.</title>
        <authorList>
            <consortium name="US DOE Joint Genome Institute"/>
            <person name="Copeland A."/>
            <person name="Lucas S."/>
            <person name="Lapidus A."/>
            <person name="Barry K."/>
            <person name="Detter J.C."/>
            <person name="Glavina T."/>
            <person name="Hammon N."/>
            <person name="Israni S."/>
            <person name="Pitluck S."/>
            <person name="Chain P."/>
            <person name="Malfatti S."/>
            <person name="Shin M."/>
            <person name="Vergez L."/>
            <person name="Schmutz J."/>
            <person name="Larimer F."/>
            <person name="Land M."/>
            <person name="Kyrpides N."/>
            <person name="Lykidis A."/>
            <person name="Richardson P."/>
        </authorList>
    </citation>
    <scope>NUCLEOTIDE SEQUENCE [LARGE SCALE GENOMIC DNA]</scope>
    <source>
        <strain evidence="1">383</strain>
    </source>
</reference>
<gene>
    <name evidence="1" type="ordered locus">Bcep18194_B1031</name>
</gene>
<proteinExistence type="predicted"/>
<organism evidence="1 2">
    <name type="scientific">Burkholderia lata (strain ATCC 17760 / DSM 23089 / LMG 22485 / NCIMB 9086 / R18194 / 383)</name>
    <dbReference type="NCBI Taxonomy" id="482957"/>
    <lineage>
        <taxon>Bacteria</taxon>
        <taxon>Pseudomonadati</taxon>
        <taxon>Pseudomonadota</taxon>
        <taxon>Betaproteobacteria</taxon>
        <taxon>Burkholderiales</taxon>
        <taxon>Burkholderiaceae</taxon>
        <taxon>Burkholderia</taxon>
        <taxon>Burkholderia cepacia complex</taxon>
    </lineage>
</organism>
<dbReference type="EMBL" id="CP000152">
    <property type="protein sequence ID" value="ABB11145.1"/>
    <property type="molecule type" value="Genomic_DNA"/>
</dbReference>
<dbReference type="KEGG" id="bur:Bcep18194_B1031"/>
<evidence type="ECO:0000313" key="1">
    <source>
        <dbReference type="EMBL" id="ABB11145.1"/>
    </source>
</evidence>
<dbReference type="AlphaFoldDB" id="Q398G6"/>